<dbReference type="GO" id="GO:0005524">
    <property type="term" value="F:ATP binding"/>
    <property type="evidence" value="ECO:0007669"/>
    <property type="project" value="InterPro"/>
</dbReference>
<accession>A0A445ILH7</accession>
<dbReference type="GO" id="GO:0016887">
    <property type="term" value="F:ATP hydrolysis activity"/>
    <property type="evidence" value="ECO:0007669"/>
    <property type="project" value="InterPro"/>
</dbReference>
<dbReference type="GO" id="GO:0005634">
    <property type="term" value="C:nucleus"/>
    <property type="evidence" value="ECO:0007669"/>
    <property type="project" value="UniProtKB-SubCell"/>
</dbReference>
<dbReference type="Proteomes" id="UP000289340">
    <property type="component" value="Chromosome 10"/>
</dbReference>
<comment type="caution">
    <text evidence="5">The sequence shown here is derived from an EMBL/GenBank/DDBJ whole genome shotgun (WGS) entry which is preliminary data.</text>
</comment>
<gene>
    <name evidence="5" type="ORF">D0Y65_026852</name>
</gene>
<dbReference type="AlphaFoldDB" id="A0A445ILH7"/>
<evidence type="ECO:0000256" key="3">
    <source>
        <dbReference type="SAM" id="MobiDB-lite"/>
    </source>
</evidence>
<evidence type="ECO:0000259" key="4">
    <source>
        <dbReference type="Pfam" id="PF00004"/>
    </source>
</evidence>
<comment type="subcellular location">
    <subcellularLocation>
        <location evidence="1">Nucleus</location>
    </subcellularLocation>
</comment>
<organism evidence="5 6">
    <name type="scientific">Glycine soja</name>
    <name type="common">Wild soybean</name>
    <dbReference type="NCBI Taxonomy" id="3848"/>
    <lineage>
        <taxon>Eukaryota</taxon>
        <taxon>Viridiplantae</taxon>
        <taxon>Streptophyta</taxon>
        <taxon>Embryophyta</taxon>
        <taxon>Tracheophyta</taxon>
        <taxon>Spermatophyta</taxon>
        <taxon>Magnoliopsida</taxon>
        <taxon>eudicotyledons</taxon>
        <taxon>Gunneridae</taxon>
        <taxon>Pentapetalae</taxon>
        <taxon>rosids</taxon>
        <taxon>fabids</taxon>
        <taxon>Fabales</taxon>
        <taxon>Fabaceae</taxon>
        <taxon>Papilionoideae</taxon>
        <taxon>50 kb inversion clade</taxon>
        <taxon>NPAAA clade</taxon>
        <taxon>indigoferoid/millettioid clade</taxon>
        <taxon>Phaseoleae</taxon>
        <taxon>Glycine</taxon>
        <taxon>Glycine subgen. Soja</taxon>
    </lineage>
</organism>
<evidence type="ECO:0000313" key="5">
    <source>
        <dbReference type="EMBL" id="RZB86918.1"/>
    </source>
</evidence>
<dbReference type="InterPro" id="IPR053016">
    <property type="entry name" value="CTF18-RFC_complex"/>
</dbReference>
<protein>
    <submittedName>
        <fullName evidence="5">Chromosome transmission fidelity protein 18-like</fullName>
    </submittedName>
</protein>
<dbReference type="PANTHER" id="PTHR46765:SF1">
    <property type="entry name" value="P-LOOP CONTAINING NUCLEOSIDE TRIPHOSPHATE HYDROLASES SUPERFAMILY PROTEIN"/>
    <property type="match status" value="1"/>
</dbReference>
<feature type="region of interest" description="Disordered" evidence="3">
    <location>
        <begin position="285"/>
        <end position="318"/>
    </location>
</feature>
<sequence>MDDMDMDIPLPEELEFLESNSHFAEQQEEEDRHYYFPDLDPTAEIHESNSQQSPPPPDLAAPSAEPESSGHKRSCPPSPSPPEEEKRAKVRVAVEEDSSAAAADEDWLRYSPPPVPEGEPAVEEMAFEKEKTLSRYASEIDGECMPITAPSGNRVYAKLNRFQGEERVTKLDYNGYSTELSSEPVNVILERLEQEAFAKALEASSEGQSVLDVPEAQMVHERLWVDKYAPKSFTELLSDEQTNREVLLWLKQWDSIVFGSEIRSTSDDVLSALKRHSSIVHNQKPLNSKFPRMSRGPRWSNGRRYKNSRSMDESGSSKSIQDIWNAKSRNIGPPEPKILLLCGPPGLGKTTLAHVAARQCGYHVVESLVTVTNGVTTEYVAFCFFIPEFNFSDLMIQLFSGDNKSNQLSTPIDFSDSSRINRFRSAYSLKMIVTLTLRIQHMKVGSNRIMCSSHGFNRHSLRRFYREF</sequence>
<evidence type="ECO:0000256" key="2">
    <source>
        <dbReference type="ARBA" id="ARBA00023242"/>
    </source>
</evidence>
<dbReference type="SUPFAM" id="SSF52540">
    <property type="entry name" value="P-loop containing nucleoside triphosphate hydrolases"/>
    <property type="match status" value="1"/>
</dbReference>
<dbReference type="InterPro" id="IPR027417">
    <property type="entry name" value="P-loop_NTPase"/>
</dbReference>
<dbReference type="InterPro" id="IPR003959">
    <property type="entry name" value="ATPase_AAA_core"/>
</dbReference>
<name>A0A445ILH7_GLYSO</name>
<feature type="domain" description="ATPase AAA-type core" evidence="4">
    <location>
        <begin position="339"/>
        <end position="366"/>
    </location>
</feature>
<dbReference type="PANTHER" id="PTHR46765">
    <property type="entry name" value="P-LOOP CONTAINING NUCLEOSIDE TRIPHOSPHATE HYDROLASES SUPERFAMILY PROTEIN"/>
    <property type="match status" value="1"/>
</dbReference>
<keyword evidence="6" id="KW-1185">Reference proteome</keyword>
<reference evidence="5 6" key="1">
    <citation type="submission" date="2018-09" db="EMBL/GenBank/DDBJ databases">
        <title>A high-quality reference genome of wild soybean provides a powerful tool to mine soybean genomes.</title>
        <authorList>
            <person name="Xie M."/>
            <person name="Chung C.Y.L."/>
            <person name="Li M.-W."/>
            <person name="Wong F.-L."/>
            <person name="Chan T.-F."/>
            <person name="Lam H.-M."/>
        </authorList>
    </citation>
    <scope>NUCLEOTIDE SEQUENCE [LARGE SCALE GENOMIC DNA]</scope>
    <source>
        <strain evidence="6">cv. W05</strain>
        <tissue evidence="5">Hypocotyl of etiolated seedlings</tissue>
    </source>
</reference>
<keyword evidence="2" id="KW-0539">Nucleus</keyword>
<dbReference type="EMBL" id="QZWG01000010">
    <property type="protein sequence ID" value="RZB86918.1"/>
    <property type="molecule type" value="Genomic_DNA"/>
</dbReference>
<dbReference type="CDD" id="cd00009">
    <property type="entry name" value="AAA"/>
    <property type="match status" value="1"/>
</dbReference>
<feature type="region of interest" description="Disordered" evidence="3">
    <location>
        <begin position="18"/>
        <end position="119"/>
    </location>
</feature>
<dbReference type="Gene3D" id="3.40.50.300">
    <property type="entry name" value="P-loop containing nucleotide triphosphate hydrolases"/>
    <property type="match status" value="1"/>
</dbReference>
<evidence type="ECO:0000313" key="6">
    <source>
        <dbReference type="Proteomes" id="UP000289340"/>
    </source>
</evidence>
<dbReference type="Pfam" id="PF00004">
    <property type="entry name" value="AAA"/>
    <property type="match status" value="1"/>
</dbReference>
<evidence type="ECO:0000256" key="1">
    <source>
        <dbReference type="ARBA" id="ARBA00004123"/>
    </source>
</evidence>
<proteinExistence type="predicted"/>